<evidence type="ECO:0000256" key="4">
    <source>
        <dbReference type="ARBA" id="ARBA00023242"/>
    </source>
</evidence>
<evidence type="ECO:0000313" key="9">
    <source>
        <dbReference type="Proteomes" id="UP000285430"/>
    </source>
</evidence>
<dbReference type="EMBL" id="QUTH01001681">
    <property type="protein sequence ID" value="RHZ29666.1"/>
    <property type="molecule type" value="Genomic_DNA"/>
</dbReference>
<gene>
    <name evidence="7" type="ORF">DYB35_009320</name>
    <name evidence="8" type="ORF">DYB37_011559</name>
</gene>
<keyword evidence="3" id="KW-0238">DNA-binding</keyword>
<feature type="compositionally biased region" description="Basic and acidic residues" evidence="5">
    <location>
        <begin position="89"/>
        <end position="99"/>
    </location>
</feature>
<dbReference type="EMBL" id="QUTG01000611">
    <property type="protein sequence ID" value="RHZ01795.1"/>
    <property type="molecule type" value="Genomic_DNA"/>
</dbReference>
<proteinExistence type="predicted"/>
<evidence type="ECO:0000256" key="1">
    <source>
        <dbReference type="ARBA" id="ARBA00004123"/>
    </source>
</evidence>
<dbReference type="PANTHER" id="PTHR13468:SF1">
    <property type="entry name" value="PROTEIN DEK"/>
    <property type="match status" value="1"/>
</dbReference>
<reference evidence="9 10" key="1">
    <citation type="submission" date="2018-08" db="EMBL/GenBank/DDBJ databases">
        <title>Aphanomyces genome sequencing and annotation.</title>
        <authorList>
            <person name="Minardi D."/>
            <person name="Oidtmann B."/>
            <person name="Van Der Giezen M."/>
            <person name="Studholme D.J."/>
        </authorList>
    </citation>
    <scope>NUCLEOTIDE SEQUENCE [LARGE SCALE GENOMIC DNA]</scope>
    <source>
        <strain evidence="8 9">Da</strain>
        <strain evidence="7 10">Sv</strain>
    </source>
</reference>
<feature type="region of interest" description="Disordered" evidence="5">
    <location>
        <begin position="251"/>
        <end position="294"/>
    </location>
</feature>
<dbReference type="Proteomes" id="UP000285712">
    <property type="component" value="Unassembled WGS sequence"/>
</dbReference>
<comment type="caution">
    <text evidence="8">The sequence shown here is derived from an EMBL/GenBank/DDBJ whole genome shotgun (WGS) entry which is preliminary data.</text>
</comment>
<dbReference type="InterPro" id="IPR044198">
    <property type="entry name" value="DEK"/>
</dbReference>
<evidence type="ECO:0000259" key="6">
    <source>
        <dbReference type="PROSITE" id="PS51998"/>
    </source>
</evidence>
<dbReference type="AlphaFoldDB" id="A0A418FHP5"/>
<keyword evidence="2" id="KW-0156">Chromatin regulator</keyword>
<feature type="compositionally biased region" description="Low complexity" evidence="5">
    <location>
        <begin position="1"/>
        <end position="18"/>
    </location>
</feature>
<dbReference type="PANTHER" id="PTHR13468">
    <property type="entry name" value="DEK PROTEIN"/>
    <property type="match status" value="1"/>
</dbReference>
<organism evidence="8 9">
    <name type="scientific">Aphanomyces astaci</name>
    <name type="common">Crayfish plague agent</name>
    <dbReference type="NCBI Taxonomy" id="112090"/>
    <lineage>
        <taxon>Eukaryota</taxon>
        <taxon>Sar</taxon>
        <taxon>Stramenopiles</taxon>
        <taxon>Oomycota</taxon>
        <taxon>Saprolegniomycetes</taxon>
        <taxon>Saprolegniales</taxon>
        <taxon>Verrucalvaceae</taxon>
        <taxon>Aphanomyces</taxon>
    </lineage>
</organism>
<evidence type="ECO:0000313" key="7">
    <source>
        <dbReference type="EMBL" id="RHZ01795.1"/>
    </source>
</evidence>
<evidence type="ECO:0000256" key="2">
    <source>
        <dbReference type="ARBA" id="ARBA00022853"/>
    </source>
</evidence>
<feature type="compositionally biased region" description="Basic residues" evidence="5">
    <location>
        <begin position="272"/>
        <end position="294"/>
    </location>
</feature>
<dbReference type="GO" id="GO:0003677">
    <property type="term" value="F:DNA binding"/>
    <property type="evidence" value="ECO:0007669"/>
    <property type="project" value="UniProtKB-KW"/>
</dbReference>
<feature type="region of interest" description="Disordered" evidence="5">
    <location>
        <begin position="1"/>
        <end position="110"/>
    </location>
</feature>
<dbReference type="Pfam" id="PF08766">
    <property type="entry name" value="DEK_C"/>
    <property type="match status" value="1"/>
</dbReference>
<sequence>MDADEAPTSAPPAAAIAAVEKEELPTTPVNEDQATDENKVGDDTEAQELPAASDDDKAVNDDTNKDETVEDKVAAPKRKKASSVPRVEIPGERRSDRARQAPRSVYTTADETPSEVEFVVPVGPGTKLRDIDYLAEKVSKCGKRDAEVLKMLYQVMFSRRFSLGIMKDAKQHILDFSGYLPFDDDADKDKFRDDLAIKLCRATVGFVDVLMDFLQVDRSKKSFVDSGAQGGKDDKVERIIDWLFAPTPTEVTKAKKPSDDEDAIPSAATPKKPAKKKVPVSKKRKVVPTTSKKKKTTKKQVVAVAADDAETESENDFEEAARKAEAGLKKPTGKALPVDIQARLKQIVTEGDVETLTLKTVMDTLTAELNVDVKAHKKAIKDFIANSL</sequence>
<dbReference type="PROSITE" id="PS51998">
    <property type="entry name" value="DEK_C"/>
    <property type="match status" value="1"/>
</dbReference>
<feature type="compositionally biased region" description="Basic and acidic residues" evidence="5">
    <location>
        <begin position="54"/>
        <end position="74"/>
    </location>
</feature>
<comment type="subcellular location">
    <subcellularLocation>
        <location evidence="1">Nucleus</location>
    </subcellularLocation>
</comment>
<keyword evidence="4" id="KW-0539">Nucleus</keyword>
<dbReference type="GO" id="GO:0006325">
    <property type="term" value="P:chromatin organization"/>
    <property type="evidence" value="ECO:0007669"/>
    <property type="project" value="UniProtKB-KW"/>
</dbReference>
<name>A0A418FHP5_APHAT</name>
<protein>
    <recommendedName>
        <fullName evidence="6">DEK-C domain-containing protein</fullName>
    </recommendedName>
</protein>
<accession>A0A418FHP5</accession>
<dbReference type="InterPro" id="IPR014876">
    <property type="entry name" value="DEK_C"/>
</dbReference>
<dbReference type="GO" id="GO:0005634">
    <property type="term" value="C:nucleus"/>
    <property type="evidence" value="ECO:0007669"/>
    <property type="project" value="UniProtKB-SubCell"/>
</dbReference>
<feature type="domain" description="DEK-C" evidence="6">
    <location>
        <begin position="334"/>
        <end position="388"/>
    </location>
</feature>
<dbReference type="GO" id="GO:0042393">
    <property type="term" value="F:histone binding"/>
    <property type="evidence" value="ECO:0007669"/>
    <property type="project" value="TreeGrafter"/>
</dbReference>
<evidence type="ECO:0000313" key="8">
    <source>
        <dbReference type="EMBL" id="RHZ29666.1"/>
    </source>
</evidence>
<dbReference type="Proteomes" id="UP000285430">
    <property type="component" value="Unassembled WGS sequence"/>
</dbReference>
<evidence type="ECO:0000313" key="10">
    <source>
        <dbReference type="Proteomes" id="UP000285712"/>
    </source>
</evidence>
<evidence type="ECO:0000256" key="5">
    <source>
        <dbReference type="SAM" id="MobiDB-lite"/>
    </source>
</evidence>
<evidence type="ECO:0000256" key="3">
    <source>
        <dbReference type="ARBA" id="ARBA00023125"/>
    </source>
</evidence>
<dbReference type="GO" id="GO:2000779">
    <property type="term" value="P:regulation of double-strand break repair"/>
    <property type="evidence" value="ECO:0007669"/>
    <property type="project" value="TreeGrafter"/>
</dbReference>
<dbReference type="VEuPathDB" id="FungiDB:H257_16998"/>